<dbReference type="EMBL" id="FOWC01000010">
    <property type="protein sequence ID" value="SFQ27600.1"/>
    <property type="molecule type" value="Genomic_DNA"/>
</dbReference>
<evidence type="ECO:0000256" key="1">
    <source>
        <dbReference type="SAM" id="MobiDB-lite"/>
    </source>
</evidence>
<proteinExistence type="predicted"/>
<accession>A0A1I5X6L6</accession>
<dbReference type="AlphaFoldDB" id="A0A1I5X6L6"/>
<dbReference type="RefSeq" id="WP_093575625.1">
    <property type="nucleotide sequence ID" value="NZ_FOWC01000010.1"/>
</dbReference>
<evidence type="ECO:0000313" key="2">
    <source>
        <dbReference type="EMBL" id="SFQ27600.1"/>
    </source>
</evidence>
<name>A0A1I5X6L6_9PSEU</name>
<reference evidence="2 3" key="1">
    <citation type="submission" date="2016-10" db="EMBL/GenBank/DDBJ databases">
        <authorList>
            <person name="de Groot N.N."/>
        </authorList>
    </citation>
    <scope>NUCLEOTIDE SEQUENCE [LARGE SCALE GENOMIC DNA]</scope>
    <source>
        <strain evidence="2 3">DSM 44637</strain>
    </source>
</reference>
<feature type="region of interest" description="Disordered" evidence="1">
    <location>
        <begin position="1"/>
        <end position="24"/>
    </location>
</feature>
<protein>
    <submittedName>
        <fullName evidence="2">Uncharacterized protein</fullName>
    </submittedName>
</protein>
<organism evidence="2 3">
    <name type="scientific">Amycolatopsis rubida</name>
    <dbReference type="NCBI Taxonomy" id="112413"/>
    <lineage>
        <taxon>Bacteria</taxon>
        <taxon>Bacillati</taxon>
        <taxon>Actinomycetota</taxon>
        <taxon>Actinomycetes</taxon>
        <taxon>Pseudonocardiales</taxon>
        <taxon>Pseudonocardiaceae</taxon>
        <taxon>Amycolatopsis</taxon>
    </lineage>
</organism>
<gene>
    <name evidence="2" type="ORF">SAMN05421854_11061</name>
</gene>
<dbReference type="Proteomes" id="UP000199137">
    <property type="component" value="Unassembled WGS sequence"/>
</dbReference>
<evidence type="ECO:0000313" key="3">
    <source>
        <dbReference type="Proteomes" id="UP000199137"/>
    </source>
</evidence>
<sequence length="243" mass="26541">MSAADDGAEPGALTSLTTDELESMSETEFRRLTGASTDPADIALDQIEGVLFARIPDARERWEAVAKVARGVTPALEHVRAVCVAQLLAEGLSVAEAGQRLHINRQRAHALLAAHEQPTPRELRANPIRDEVGYRLGEFVGVVTAMAEELTDRREFPQALEQVEKLQRMISGSPAVIVARMRQLVTDWTLHGASRSLVAELDRFAGRLTDLPPHLPSKQEGHMWIAVGATTTRIRQSAQPPAP</sequence>